<reference evidence="2" key="1">
    <citation type="journal article" date="2019" name="Int. J. Syst. Evol. Microbiol.">
        <title>The Global Catalogue of Microorganisms (GCM) 10K type strain sequencing project: providing services to taxonomists for standard genome sequencing and annotation.</title>
        <authorList>
            <consortium name="The Broad Institute Genomics Platform"/>
            <consortium name="The Broad Institute Genome Sequencing Center for Infectious Disease"/>
            <person name="Wu L."/>
            <person name="Ma J."/>
        </authorList>
    </citation>
    <scope>NUCLEOTIDE SEQUENCE [LARGE SCALE GENOMIC DNA]</scope>
    <source>
        <strain evidence="2">KCTC 3913</strain>
    </source>
</reference>
<dbReference type="RefSeq" id="WP_377936785.1">
    <property type="nucleotide sequence ID" value="NZ_JBHUMF010000031.1"/>
</dbReference>
<proteinExistence type="predicted"/>
<keyword evidence="2" id="KW-1185">Reference proteome</keyword>
<dbReference type="Proteomes" id="UP001597506">
    <property type="component" value="Unassembled WGS sequence"/>
</dbReference>
<accession>A0ABW5RV97</accession>
<sequence>MNIEIKREEMIQHGTQVFQLVGADKICKVCIKSGNSCCIGCDFLKEGVGCQKRNTSCTAWLCGLQKYFFDKIGLLDEWENMWEQIPGKEFREDSTPETVKIKSFIDLEQLDSKAGKLFAEALEVLEEQGDDIGKLERQLSIDFELRKPEIIQFLFRET</sequence>
<dbReference type="EMBL" id="JBHUMF010000031">
    <property type="protein sequence ID" value="MFD2682069.1"/>
    <property type="molecule type" value="Genomic_DNA"/>
</dbReference>
<gene>
    <name evidence="1" type="ORF">ACFSUL_15115</name>
</gene>
<organism evidence="1 2">
    <name type="scientific">Bacillus seohaeanensis</name>
    <dbReference type="NCBI Taxonomy" id="284580"/>
    <lineage>
        <taxon>Bacteria</taxon>
        <taxon>Bacillati</taxon>
        <taxon>Bacillota</taxon>
        <taxon>Bacilli</taxon>
        <taxon>Bacillales</taxon>
        <taxon>Bacillaceae</taxon>
        <taxon>Bacillus</taxon>
    </lineage>
</organism>
<evidence type="ECO:0000313" key="2">
    <source>
        <dbReference type="Proteomes" id="UP001597506"/>
    </source>
</evidence>
<comment type="caution">
    <text evidence="1">The sequence shown here is derived from an EMBL/GenBank/DDBJ whole genome shotgun (WGS) entry which is preliminary data.</text>
</comment>
<protein>
    <submittedName>
        <fullName evidence="1">DNA mismatch repair protein</fullName>
    </submittedName>
</protein>
<name>A0ABW5RV97_9BACI</name>
<evidence type="ECO:0000313" key="1">
    <source>
        <dbReference type="EMBL" id="MFD2682069.1"/>
    </source>
</evidence>